<accession>A0A918UQJ8</accession>
<reference evidence="1" key="1">
    <citation type="journal article" date="2014" name="Int. J. Syst. Evol. Microbiol.">
        <title>Complete genome sequence of Corynebacterium casei LMG S-19264T (=DSM 44701T), isolated from a smear-ripened cheese.</title>
        <authorList>
            <consortium name="US DOE Joint Genome Institute (JGI-PGF)"/>
            <person name="Walter F."/>
            <person name="Albersmeier A."/>
            <person name="Kalinowski J."/>
            <person name="Ruckert C."/>
        </authorList>
    </citation>
    <scope>NUCLEOTIDE SEQUENCE</scope>
    <source>
        <strain evidence="1">KCTC 12368</strain>
    </source>
</reference>
<reference evidence="1" key="2">
    <citation type="submission" date="2020-09" db="EMBL/GenBank/DDBJ databases">
        <authorList>
            <person name="Sun Q."/>
            <person name="Kim S."/>
        </authorList>
    </citation>
    <scope>NUCLEOTIDE SEQUENCE</scope>
    <source>
        <strain evidence="1">KCTC 12368</strain>
    </source>
</reference>
<dbReference type="PANTHER" id="PTHR21015:SF22">
    <property type="entry name" value="GLYCOSYLTRANSFERASE"/>
    <property type="match status" value="1"/>
</dbReference>
<dbReference type="EMBL" id="BMWX01000003">
    <property type="protein sequence ID" value="GGZ26524.1"/>
    <property type="molecule type" value="Genomic_DNA"/>
</dbReference>
<organism evidence="1 2">
    <name type="scientific">Echinicola pacifica</name>
    <dbReference type="NCBI Taxonomy" id="346377"/>
    <lineage>
        <taxon>Bacteria</taxon>
        <taxon>Pseudomonadati</taxon>
        <taxon>Bacteroidota</taxon>
        <taxon>Cytophagia</taxon>
        <taxon>Cytophagales</taxon>
        <taxon>Cyclobacteriaceae</taxon>
        <taxon>Echinicola</taxon>
    </lineage>
</organism>
<gene>
    <name evidence="1" type="ORF">GCM10007049_19020</name>
</gene>
<dbReference type="Gene3D" id="3.40.50.2000">
    <property type="entry name" value="Glycogen Phosphorylase B"/>
    <property type="match status" value="1"/>
</dbReference>
<comment type="caution">
    <text evidence="1">The sequence shown here is derived from an EMBL/GenBank/DDBJ whole genome shotgun (WGS) entry which is preliminary data.</text>
</comment>
<dbReference type="PANTHER" id="PTHR21015">
    <property type="entry name" value="UDP-N-ACETYLGLUCOSAMINE--N-ACETYLMURAMYL-(PENTAPEPTIDE) PYROPHOSPHORYL-UNDECAPRENOL N-ACETYLGLUCOSAMINE TRANSFERASE 1"/>
    <property type="match status" value="1"/>
</dbReference>
<dbReference type="Proteomes" id="UP000619457">
    <property type="component" value="Unassembled WGS sequence"/>
</dbReference>
<keyword evidence="2" id="KW-1185">Reference proteome</keyword>
<dbReference type="SUPFAM" id="SSF53756">
    <property type="entry name" value="UDP-Glycosyltransferase/glycogen phosphorylase"/>
    <property type="match status" value="1"/>
</dbReference>
<name>A0A918UQJ8_9BACT</name>
<dbReference type="Pfam" id="PF13528">
    <property type="entry name" value="Glyco_trans_1_3"/>
    <property type="match status" value="1"/>
</dbReference>
<keyword evidence="1" id="KW-0808">Transferase</keyword>
<dbReference type="RefSeq" id="WP_189458059.1">
    <property type="nucleotide sequence ID" value="NZ_BMWX01000003.1"/>
</dbReference>
<dbReference type="AlphaFoldDB" id="A0A918UQJ8"/>
<sequence length="377" mass="42627">MRIVFIVQGEGRGHMTQALALSHWLESEGHQVLAVLIGKSKRRNIPDFFSEGINCPLIPFESPNFVTDKGGKTINLKKTIGHNLARSATFGRSLRLIHQTITECSPDLIINFYDLLAGIYACLYRPKAEYWAIGHQYLIYHPDFPFARKSKIQKALFQLNTKITCLGASRLLALSFRPLPNDKDSRLVILPPLLRRQVKEYSISKQGFILTYMVNAGYSEELIDFCRQHPSIELQAFWDNREMPNPYTPIPNLTFHHLSDSLYLEKMASCRGLLTSAGFESVCEAMYYGKPVMMVPVQGQYEQECNALDALLAGAGISHNCFDIKKFDKYLSSNYSTNGNFVNWEMQLGPKLREILGNSPSKGENTAITSPKYLAEV</sequence>
<evidence type="ECO:0000313" key="2">
    <source>
        <dbReference type="Proteomes" id="UP000619457"/>
    </source>
</evidence>
<proteinExistence type="predicted"/>
<protein>
    <submittedName>
        <fullName evidence="1">Glycosyl transferase</fullName>
    </submittedName>
</protein>
<evidence type="ECO:0000313" key="1">
    <source>
        <dbReference type="EMBL" id="GGZ26524.1"/>
    </source>
</evidence>
<dbReference type="GO" id="GO:0016757">
    <property type="term" value="F:glycosyltransferase activity"/>
    <property type="evidence" value="ECO:0007669"/>
    <property type="project" value="TreeGrafter"/>
</dbReference>